<dbReference type="Gene3D" id="3.30.1830.10">
    <property type="entry name" value="YehR-like"/>
    <property type="match status" value="1"/>
</dbReference>
<dbReference type="SUPFAM" id="SSF160704">
    <property type="entry name" value="YehR-like"/>
    <property type="match status" value="1"/>
</dbReference>
<dbReference type="InterPro" id="IPR036699">
    <property type="entry name" value="YehR-like_sf"/>
</dbReference>
<gene>
    <name evidence="1" type="ORF">SAMN06295960_0556</name>
</gene>
<keyword evidence="1" id="KW-0449">Lipoprotein</keyword>
<evidence type="ECO:0000313" key="1">
    <source>
        <dbReference type="EMBL" id="SMG15488.1"/>
    </source>
</evidence>
<evidence type="ECO:0000313" key="2">
    <source>
        <dbReference type="Proteomes" id="UP000193834"/>
    </source>
</evidence>
<accession>A0A1X7IKJ2</accession>
<dbReference type="InterPro" id="IPR009736">
    <property type="entry name" value="DUF1307"/>
</dbReference>
<protein>
    <submittedName>
        <fullName evidence="1">Uncharacterized lipoprotein YehR, DUF1307 family</fullName>
    </submittedName>
</protein>
<organism evidence="1 2">
    <name type="scientific">Paenibacillus aquistagni</name>
    <dbReference type="NCBI Taxonomy" id="1852522"/>
    <lineage>
        <taxon>Bacteria</taxon>
        <taxon>Bacillati</taxon>
        <taxon>Bacillota</taxon>
        <taxon>Bacilli</taxon>
        <taxon>Bacillales</taxon>
        <taxon>Paenibacillaceae</taxon>
        <taxon>Paenibacillus</taxon>
    </lineage>
</organism>
<sequence length="150" mass="16561">MKKVLGVLSFVILIIGLVGCGGAKEESSTYTLSAAGTEIEVTYYYKNDEVTKQTTNSTVAYASMGAANKEEAETIIEPLAKQYENVKGIKHEVEYQEDKLVEKTEVDYTKADLKEVSRLTGSMFEDAEEAGFVSMKKSEEMLLSNGFTKK</sequence>
<dbReference type="Proteomes" id="UP000193834">
    <property type="component" value="Unassembled WGS sequence"/>
</dbReference>
<dbReference type="RefSeq" id="WP_085492810.1">
    <property type="nucleotide sequence ID" value="NZ_FXAZ01000001.1"/>
</dbReference>
<dbReference type="AlphaFoldDB" id="A0A1X7IKJ2"/>
<dbReference type="OrthoDB" id="6586670at2"/>
<dbReference type="PIRSF" id="PIRSF006187">
    <property type="entry name" value="DUF1307"/>
    <property type="match status" value="1"/>
</dbReference>
<dbReference type="PROSITE" id="PS51257">
    <property type="entry name" value="PROKAR_LIPOPROTEIN"/>
    <property type="match status" value="1"/>
</dbReference>
<proteinExistence type="predicted"/>
<keyword evidence="2" id="KW-1185">Reference proteome</keyword>
<reference evidence="1 2" key="1">
    <citation type="submission" date="2017-04" db="EMBL/GenBank/DDBJ databases">
        <authorList>
            <person name="Afonso C.L."/>
            <person name="Miller P.J."/>
            <person name="Scott M.A."/>
            <person name="Spackman E."/>
            <person name="Goraichik I."/>
            <person name="Dimitrov K.M."/>
            <person name="Suarez D.L."/>
            <person name="Swayne D.E."/>
        </authorList>
    </citation>
    <scope>NUCLEOTIDE SEQUENCE [LARGE SCALE GENOMIC DNA]</scope>
    <source>
        <strain evidence="1 2">11</strain>
    </source>
</reference>
<dbReference type="Pfam" id="PF06998">
    <property type="entry name" value="DUF1307"/>
    <property type="match status" value="1"/>
</dbReference>
<name>A0A1X7IKJ2_9BACL</name>
<dbReference type="EMBL" id="FXAZ01000001">
    <property type="protein sequence ID" value="SMG15488.1"/>
    <property type="molecule type" value="Genomic_DNA"/>
</dbReference>